<dbReference type="AlphaFoldDB" id="A0A8J8P737"/>
<evidence type="ECO:0000313" key="1">
    <source>
        <dbReference type="EMBL" id="TNV87040.1"/>
    </source>
</evidence>
<name>A0A8J8P737_HALGN</name>
<evidence type="ECO:0000313" key="2">
    <source>
        <dbReference type="Proteomes" id="UP000785679"/>
    </source>
</evidence>
<gene>
    <name evidence="1" type="ORF">FGO68_gene15996</name>
</gene>
<comment type="caution">
    <text evidence="1">The sequence shown here is derived from an EMBL/GenBank/DDBJ whole genome shotgun (WGS) entry which is preliminary data.</text>
</comment>
<protein>
    <submittedName>
        <fullName evidence="1">Uncharacterized protein</fullName>
    </submittedName>
</protein>
<dbReference type="Proteomes" id="UP000785679">
    <property type="component" value="Unassembled WGS sequence"/>
</dbReference>
<accession>A0A8J8P737</accession>
<keyword evidence="2" id="KW-1185">Reference proteome</keyword>
<proteinExistence type="predicted"/>
<dbReference type="EMBL" id="RRYP01000660">
    <property type="protein sequence ID" value="TNV87040.1"/>
    <property type="molecule type" value="Genomic_DNA"/>
</dbReference>
<organism evidence="1 2">
    <name type="scientific">Halteria grandinella</name>
    <dbReference type="NCBI Taxonomy" id="5974"/>
    <lineage>
        <taxon>Eukaryota</taxon>
        <taxon>Sar</taxon>
        <taxon>Alveolata</taxon>
        <taxon>Ciliophora</taxon>
        <taxon>Intramacronucleata</taxon>
        <taxon>Spirotrichea</taxon>
        <taxon>Stichotrichia</taxon>
        <taxon>Sporadotrichida</taxon>
        <taxon>Halteriidae</taxon>
        <taxon>Halteria</taxon>
    </lineage>
</organism>
<reference evidence="1" key="1">
    <citation type="submission" date="2019-06" db="EMBL/GenBank/DDBJ databases">
        <authorList>
            <person name="Zheng W."/>
        </authorList>
    </citation>
    <scope>NUCLEOTIDE SEQUENCE</scope>
    <source>
        <strain evidence="1">QDHG01</strain>
    </source>
</reference>
<sequence>MRLFNGFQIQREQTEYFRPSLLILQVCDAQGLRLSNLIIGQALIAYIVQSEQVNQLGKQTGFLKYYLEQVKAKDVGKQFEFDLATIISRKHGGKIHVLVRIPFLRRVFMKVQIEC</sequence>